<dbReference type="Proteomes" id="UP000626109">
    <property type="component" value="Unassembled WGS sequence"/>
</dbReference>
<evidence type="ECO:0000313" key="2">
    <source>
        <dbReference type="Proteomes" id="UP000626109"/>
    </source>
</evidence>
<accession>A0A813LCY8</accession>
<sequence>ALSDFLSELGRWLPGRDRRLSRGTADRARRLRPMLLARCRDVLARLLREGLLDISDLHGIWQGFVQAGSWEQPQ</sequence>
<proteinExistence type="predicted"/>
<reference evidence="1" key="1">
    <citation type="submission" date="2021-02" db="EMBL/GenBank/DDBJ databases">
        <authorList>
            <person name="Dougan E. K."/>
            <person name="Rhodes N."/>
            <person name="Thang M."/>
            <person name="Chan C."/>
        </authorList>
    </citation>
    <scope>NUCLEOTIDE SEQUENCE</scope>
</reference>
<feature type="non-terminal residue" evidence="1">
    <location>
        <position position="1"/>
    </location>
</feature>
<gene>
    <name evidence="1" type="ORF">PGLA2088_LOCUS43712</name>
</gene>
<feature type="non-terminal residue" evidence="1">
    <location>
        <position position="74"/>
    </location>
</feature>
<name>A0A813LCY8_POLGL</name>
<protein>
    <submittedName>
        <fullName evidence="1">Uncharacterized protein</fullName>
    </submittedName>
</protein>
<dbReference type="AlphaFoldDB" id="A0A813LCY8"/>
<dbReference type="EMBL" id="CAJNNW010034889">
    <property type="protein sequence ID" value="CAE8724461.1"/>
    <property type="molecule type" value="Genomic_DNA"/>
</dbReference>
<comment type="caution">
    <text evidence="1">The sequence shown here is derived from an EMBL/GenBank/DDBJ whole genome shotgun (WGS) entry which is preliminary data.</text>
</comment>
<organism evidence="1 2">
    <name type="scientific">Polarella glacialis</name>
    <name type="common">Dinoflagellate</name>
    <dbReference type="NCBI Taxonomy" id="89957"/>
    <lineage>
        <taxon>Eukaryota</taxon>
        <taxon>Sar</taxon>
        <taxon>Alveolata</taxon>
        <taxon>Dinophyceae</taxon>
        <taxon>Suessiales</taxon>
        <taxon>Suessiaceae</taxon>
        <taxon>Polarella</taxon>
    </lineage>
</organism>
<evidence type="ECO:0000313" key="1">
    <source>
        <dbReference type="EMBL" id="CAE8724461.1"/>
    </source>
</evidence>